<proteinExistence type="predicted"/>
<sequence>MFWKFLLLFHPICLHAFELCDRLEKNPVENVTYRVTVSNSSEICEDLDYTVGESLIHNIGDVYLYLKSEPPFMELSVTFNFVKHWTKALIKISDYDQKACQAFTVDRDQYSMDNLQFGCILNEAVVDHKNAILLQVYSDSDSQFSQKKILFSLPNYFEFKDEELPILTTNFFHGLSNLYGVFIRRTNLRLVEDNAFRNLPRLRLINLNFNHIDRISDKTFNNPKLTNIALKANGIKSISSKAFNNLPNLRYLDLSSNNIQDIPKDAFKHWDEVFSVYRQTGSFNLNPTVRGFKAAFKLNIVHNFMRPPLKANSETNQDEDQNLLGYGNVSFSTPRPIFSYIDFTNPAKIVLKIQPLNEIFKVYLYKVEVFKKKLRGVVLPEFPIFSTFLYDEMLSFTYDTQNEEGYYYFAISEIGQYCPEDACLKTFTPKVLITNLKGVQKCVVLTKKSFYQHNDVVFALVQAILNVVTPRVLTVNIVNLPNEKQREAFEKFCSNTESFTLFIYVNPPSSDFDCCSLDFLNEEIKKLADLDNFAVVQLPYSKSEIPEILSNCKRFELMKDYKLFMSVFSNICTDHFKMAEHKNLTKLVELAATENEALLGRVPEIVVTDDVKSVTGNVINKNL</sequence>
<dbReference type="PANTHER" id="PTHR45842">
    <property type="entry name" value="SYNAPTIC ADHESION-LIKE MOLECULE SALM"/>
    <property type="match status" value="1"/>
</dbReference>
<evidence type="ECO:0000256" key="3">
    <source>
        <dbReference type="ARBA" id="ARBA00022737"/>
    </source>
</evidence>
<keyword evidence="2 5" id="KW-0732">Signal</keyword>
<dbReference type="InterPro" id="IPR050467">
    <property type="entry name" value="LRFN"/>
</dbReference>
<dbReference type="EMBL" id="OV651815">
    <property type="protein sequence ID" value="CAH1108479.1"/>
    <property type="molecule type" value="Genomic_DNA"/>
</dbReference>
<dbReference type="Gene3D" id="3.80.10.10">
    <property type="entry name" value="Ribonuclease Inhibitor"/>
    <property type="match status" value="1"/>
</dbReference>
<dbReference type="Proteomes" id="UP001153636">
    <property type="component" value="Chromosome 3"/>
</dbReference>
<feature type="chain" id="PRO_5040495052" evidence="5">
    <location>
        <begin position="17"/>
        <end position="623"/>
    </location>
</feature>
<dbReference type="PROSITE" id="PS51450">
    <property type="entry name" value="LRR"/>
    <property type="match status" value="1"/>
</dbReference>
<evidence type="ECO:0000256" key="4">
    <source>
        <dbReference type="ARBA" id="ARBA00023180"/>
    </source>
</evidence>
<evidence type="ECO:0000313" key="6">
    <source>
        <dbReference type="EMBL" id="CAH1108479.1"/>
    </source>
</evidence>
<dbReference type="Pfam" id="PF13855">
    <property type="entry name" value="LRR_8"/>
    <property type="match status" value="1"/>
</dbReference>
<protein>
    <submittedName>
        <fullName evidence="6">Uncharacterized protein</fullName>
    </submittedName>
</protein>
<evidence type="ECO:0000256" key="5">
    <source>
        <dbReference type="SAM" id="SignalP"/>
    </source>
</evidence>
<dbReference type="InterPro" id="IPR001611">
    <property type="entry name" value="Leu-rich_rpt"/>
</dbReference>
<gene>
    <name evidence="6" type="ORF">PSYICH_LOCUS8954</name>
</gene>
<dbReference type="SMART" id="SM00369">
    <property type="entry name" value="LRR_TYP"/>
    <property type="match status" value="3"/>
</dbReference>
<keyword evidence="3" id="KW-0677">Repeat</keyword>
<keyword evidence="7" id="KW-1185">Reference proteome</keyword>
<dbReference type="AlphaFoldDB" id="A0A9P0CUD5"/>
<dbReference type="SUPFAM" id="SSF52058">
    <property type="entry name" value="L domain-like"/>
    <property type="match status" value="1"/>
</dbReference>
<dbReference type="InterPro" id="IPR003591">
    <property type="entry name" value="Leu-rich_rpt_typical-subtyp"/>
</dbReference>
<dbReference type="InterPro" id="IPR032675">
    <property type="entry name" value="LRR_dom_sf"/>
</dbReference>
<keyword evidence="1" id="KW-0433">Leucine-rich repeat</keyword>
<dbReference type="OrthoDB" id="8190413at2759"/>
<dbReference type="PANTHER" id="PTHR45842:SF12">
    <property type="entry name" value="KEKKON 5, ISOFORM A"/>
    <property type="match status" value="1"/>
</dbReference>
<reference evidence="6" key="1">
    <citation type="submission" date="2022-01" db="EMBL/GenBank/DDBJ databases">
        <authorList>
            <person name="King R."/>
        </authorList>
    </citation>
    <scope>NUCLEOTIDE SEQUENCE</scope>
</reference>
<name>A0A9P0CUD5_9CUCU</name>
<evidence type="ECO:0000256" key="1">
    <source>
        <dbReference type="ARBA" id="ARBA00022614"/>
    </source>
</evidence>
<keyword evidence="4" id="KW-0325">Glycoprotein</keyword>
<organism evidence="6 7">
    <name type="scientific">Psylliodes chrysocephalus</name>
    <dbReference type="NCBI Taxonomy" id="3402493"/>
    <lineage>
        <taxon>Eukaryota</taxon>
        <taxon>Metazoa</taxon>
        <taxon>Ecdysozoa</taxon>
        <taxon>Arthropoda</taxon>
        <taxon>Hexapoda</taxon>
        <taxon>Insecta</taxon>
        <taxon>Pterygota</taxon>
        <taxon>Neoptera</taxon>
        <taxon>Endopterygota</taxon>
        <taxon>Coleoptera</taxon>
        <taxon>Polyphaga</taxon>
        <taxon>Cucujiformia</taxon>
        <taxon>Chrysomeloidea</taxon>
        <taxon>Chrysomelidae</taxon>
        <taxon>Galerucinae</taxon>
        <taxon>Alticini</taxon>
        <taxon>Psylliodes</taxon>
    </lineage>
</organism>
<feature type="signal peptide" evidence="5">
    <location>
        <begin position="1"/>
        <end position="16"/>
    </location>
</feature>
<accession>A0A9P0CUD5</accession>
<evidence type="ECO:0000313" key="7">
    <source>
        <dbReference type="Proteomes" id="UP001153636"/>
    </source>
</evidence>
<evidence type="ECO:0000256" key="2">
    <source>
        <dbReference type="ARBA" id="ARBA00022729"/>
    </source>
</evidence>